<feature type="region of interest" description="Disordered" evidence="5">
    <location>
        <begin position="1552"/>
        <end position="1589"/>
    </location>
</feature>
<dbReference type="VEuPathDB" id="ToxoDB:ETH2_1548800"/>
<dbReference type="GO" id="GO:0016020">
    <property type="term" value="C:membrane"/>
    <property type="evidence" value="ECO:0007669"/>
    <property type="project" value="UniProtKB-SubCell"/>
</dbReference>
<feature type="transmembrane region" description="Helical" evidence="6">
    <location>
        <begin position="923"/>
        <end position="943"/>
    </location>
</feature>
<dbReference type="EMBL" id="HG675479">
    <property type="protein sequence ID" value="CDJ41091.1"/>
    <property type="molecule type" value="Genomic_DNA"/>
</dbReference>
<keyword evidence="2 6" id="KW-0812">Transmembrane</keyword>
<protein>
    <recommendedName>
        <fullName evidence="7">Integral membrane bound transporter domain-containing protein</fullName>
    </recommendedName>
</protein>
<feature type="transmembrane region" description="Helical" evidence="6">
    <location>
        <begin position="955"/>
        <end position="974"/>
    </location>
</feature>
<feature type="transmembrane region" description="Helical" evidence="6">
    <location>
        <begin position="36"/>
        <end position="60"/>
    </location>
</feature>
<dbReference type="RefSeq" id="XP_013231841.1">
    <property type="nucleotide sequence ID" value="XM_013376387.1"/>
</dbReference>
<feature type="transmembrane region" description="Helical" evidence="6">
    <location>
        <begin position="100"/>
        <end position="121"/>
    </location>
</feature>
<reference evidence="8" key="2">
    <citation type="submission" date="2013-10" db="EMBL/GenBank/DDBJ databases">
        <authorList>
            <person name="Aslett M."/>
        </authorList>
    </citation>
    <scope>NUCLEOTIDE SEQUENCE [LARGE SCALE GENOMIC DNA]</scope>
    <source>
        <strain evidence="8">Houghton</strain>
    </source>
</reference>
<dbReference type="GeneID" id="25252936"/>
<evidence type="ECO:0000313" key="8">
    <source>
        <dbReference type="EMBL" id="CDJ41091.1"/>
    </source>
</evidence>
<proteinExistence type="predicted"/>
<feature type="region of interest" description="Disordered" evidence="5">
    <location>
        <begin position="429"/>
        <end position="448"/>
    </location>
</feature>
<dbReference type="InterPro" id="IPR049453">
    <property type="entry name" value="Memb_transporter_dom"/>
</dbReference>
<feature type="transmembrane region" description="Helical" evidence="6">
    <location>
        <begin position="895"/>
        <end position="911"/>
    </location>
</feature>
<dbReference type="OrthoDB" id="354173at2759"/>
<feature type="region of interest" description="Disordered" evidence="5">
    <location>
        <begin position="673"/>
        <end position="693"/>
    </location>
</feature>
<evidence type="ECO:0000256" key="3">
    <source>
        <dbReference type="ARBA" id="ARBA00022989"/>
    </source>
</evidence>
<evidence type="ECO:0000256" key="4">
    <source>
        <dbReference type="ARBA" id="ARBA00023136"/>
    </source>
</evidence>
<evidence type="ECO:0000313" key="9">
    <source>
        <dbReference type="Proteomes" id="UP000030747"/>
    </source>
</evidence>
<feature type="region of interest" description="Disordered" evidence="5">
    <location>
        <begin position="396"/>
        <end position="424"/>
    </location>
</feature>
<feature type="compositionally biased region" description="Basic and acidic residues" evidence="5">
    <location>
        <begin position="411"/>
        <end position="420"/>
    </location>
</feature>
<keyword evidence="9" id="KW-1185">Reference proteome</keyword>
<feature type="compositionally biased region" description="Polar residues" evidence="5">
    <location>
        <begin position="396"/>
        <end position="410"/>
    </location>
</feature>
<feature type="transmembrane region" description="Helical" evidence="6">
    <location>
        <begin position="1011"/>
        <end position="1031"/>
    </location>
</feature>
<feature type="domain" description="Integral membrane bound transporter" evidence="7">
    <location>
        <begin position="933"/>
        <end position="1065"/>
    </location>
</feature>
<evidence type="ECO:0000256" key="5">
    <source>
        <dbReference type="SAM" id="MobiDB-lite"/>
    </source>
</evidence>
<feature type="transmembrane region" description="Helical" evidence="6">
    <location>
        <begin position="981"/>
        <end position="999"/>
    </location>
</feature>
<keyword evidence="4 6" id="KW-0472">Membrane</keyword>
<feature type="transmembrane region" description="Helical" evidence="6">
    <location>
        <begin position="1052"/>
        <end position="1072"/>
    </location>
</feature>
<gene>
    <name evidence="8" type="ORF">ETH_00019015</name>
</gene>
<accession>U6KSZ8</accession>
<feature type="transmembrane region" description="Helical" evidence="6">
    <location>
        <begin position="141"/>
        <end position="161"/>
    </location>
</feature>
<dbReference type="Pfam" id="PF13515">
    <property type="entry name" value="FUSC_2"/>
    <property type="match status" value="1"/>
</dbReference>
<sequence>MELTFQGYLGANFLLLAFCLSIALMPEYSSSLYSAIWVWLLSISMTYFLTMLSFCALYAGGVGGQFAALGVIVALFSWVIVIRVPLLYRVPPFREAIDSSYLGKIALVFIPYNTCCMLLKLRIMMPTFDSMKDGVQYLFEYLSWSILFALGGLALFALQIVTPPWNSQRAIARKQLAKNIQQIVEALEALDTMLDTFAKTIKTANVESFRALKTEMEDAAAVLTKAVAPLLQILGSQSALRARIVESGREPYWLCPEPRINTMPEMARLQMALLQANMHLVGAAKQVSLIVKAMDLSVARRARALLTNIAEVRQSFRIAILVCREGGAVLSLSRSMRPCTAYNEKVTLASQRLNRLRELMEGVRVRSSLGHGPLTRKPSKSTELVQNAHGLLHSTGVFQSDDQETWNSGERTTETADKETSQASIEGVFGAEAHSRIPRQQNGGRRVSFKQSYQPGSFFQADHYQPSKAETMHPSAWGKAIMKSRLKVLQPKKPNRHREEPLVDNHDVFPNGDSKVDLSAQAIMHLPSLEVQSSVSPSMGCNEPTTQDSVFENASFFETEAQDIVDASRQHVEVMEGAGLLPLAAIRVRSSSTLLSGDEQENFGERMRQRDCDEGSLRGGVVEPLAHFIDTAGDKLVTSDGGGLVQRASILQDALIDLPASGNFSVGEATAAEQPVGVSSGEDHGKEPSAGGITASSSMELGILLELLNQGSSLSGGEDADGTALHHSRYSVRRLFRIGCREKPLRKRVARDALTDVIHLPKASETPLKYPSLRPASSSTEKNWYTLEAYEKPLKETQNARAVKQQVKLTMLVVSLIQIGSKDSLDFCSAIEAFIYSNMTPSWNRFWLNIRMVFLSGTVMGMQLSRGLWDLLYFWKWRFTGENAWYSDVDTVHCIKYIIGMTALYAVGVFADEEITMWLVGSVDLNSAVMPVSSWMILGFVSTMKWTFEGTVHTATSRVLGTCLGCACIYGAMMTTNSYEVMLAWNFALCFATFFIFANPADVYSSLHPEFGLIGQVFLWTCMFIFQTVWLRMDDSSDSPSALKLNVTNSRLWGNIVGIVTAVAVSHFPPYFSSETEVRFICQSLMGDCSRCVSLIGAAFVRSVCSSSSVNFEGRRGGSAAQKKLAQHFENAAVCPPQVGTSFTQGCGLQGRVDIQNNYEPPFHQSVAGSHLPNSRTCTRRTVMECPSVESPCIGDANVQQYHRGREAKWRRGFCGIGFLALPETFMSTPVATGSAHRYKQLKSRRNASRERRKGHLSKKLQKPYGALKVRPFARHFRRRHRGSRQVASSYECLEMASAVLHHSFEPKLFLCRRLFMEGTKCPHSPLWWVDASMGKVLDLMDYVRMSIADSCQDFKDCLQAATVDPSPHLGVKATLNQCSLLMQTSNGRSLRRHFVRLIALQKDAYMDIGRELVSGRIGCWGRMPAYSACDCGRRQVSEIYLIAARDYQRRRALIESTLSAILSDVVQCSQELRRQTGYTAQERRMALSVLLLLLQKIEMRHAVTDDIHIFIAECIMKRAFPEGHLDELIQTKSSLIKRQSTKRHRHVSFMRKQQMLKQSKRRGSCPKTSGPSSRSTPSIHCSVPRDQL</sequence>
<evidence type="ECO:0000256" key="6">
    <source>
        <dbReference type="SAM" id="Phobius"/>
    </source>
</evidence>
<dbReference type="Proteomes" id="UP000030747">
    <property type="component" value="Unassembled WGS sequence"/>
</dbReference>
<organism evidence="8 9">
    <name type="scientific">Eimeria tenella</name>
    <name type="common">Coccidian parasite</name>
    <dbReference type="NCBI Taxonomy" id="5802"/>
    <lineage>
        <taxon>Eukaryota</taxon>
        <taxon>Sar</taxon>
        <taxon>Alveolata</taxon>
        <taxon>Apicomplexa</taxon>
        <taxon>Conoidasida</taxon>
        <taxon>Coccidia</taxon>
        <taxon>Eucoccidiorida</taxon>
        <taxon>Eimeriorina</taxon>
        <taxon>Eimeriidae</taxon>
        <taxon>Eimeria</taxon>
    </lineage>
</organism>
<dbReference type="VEuPathDB" id="ToxoDB:ETH_00019015"/>
<evidence type="ECO:0000259" key="7">
    <source>
        <dbReference type="Pfam" id="PF13515"/>
    </source>
</evidence>
<feature type="compositionally biased region" description="Polar residues" evidence="5">
    <location>
        <begin position="438"/>
        <end position="448"/>
    </location>
</feature>
<keyword evidence="3 6" id="KW-1133">Transmembrane helix</keyword>
<evidence type="ECO:0000256" key="1">
    <source>
        <dbReference type="ARBA" id="ARBA00004141"/>
    </source>
</evidence>
<name>U6KSZ8_EIMTE</name>
<feature type="transmembrane region" description="Helical" evidence="6">
    <location>
        <begin position="66"/>
        <end position="88"/>
    </location>
</feature>
<comment type="subcellular location">
    <subcellularLocation>
        <location evidence="1">Membrane</location>
        <topology evidence="1">Multi-pass membrane protein</topology>
    </subcellularLocation>
</comment>
<reference evidence="8" key="1">
    <citation type="submission" date="2013-10" db="EMBL/GenBank/DDBJ databases">
        <title>Genomic analysis of the causative agents of coccidiosis in chickens.</title>
        <authorList>
            <person name="Reid A.J."/>
            <person name="Blake D."/>
            <person name="Billington K."/>
            <person name="Browne H."/>
            <person name="Dunn M."/>
            <person name="Hung S."/>
            <person name="Kawahara F."/>
            <person name="Miranda-Saavedra D."/>
            <person name="Mourier T."/>
            <person name="Nagra H."/>
            <person name="Otto T.D."/>
            <person name="Rawlings N."/>
            <person name="Sanchez A."/>
            <person name="Sanders M."/>
            <person name="Subramaniam C."/>
            <person name="Tay Y."/>
            <person name="Dear P."/>
            <person name="Doerig C."/>
            <person name="Gruber A."/>
            <person name="Parkinson J."/>
            <person name="Shirley M."/>
            <person name="Wan K.L."/>
            <person name="Berriman M."/>
            <person name="Tomley F."/>
            <person name="Pain A."/>
        </authorList>
    </citation>
    <scope>NUCLEOTIDE SEQUENCE [LARGE SCALE GENOMIC DNA]</scope>
    <source>
        <strain evidence="8">Houghton</strain>
    </source>
</reference>
<feature type="compositionally biased region" description="Polar residues" evidence="5">
    <location>
        <begin position="1567"/>
        <end position="1580"/>
    </location>
</feature>
<feature type="transmembrane region" description="Helical" evidence="6">
    <location>
        <begin position="6"/>
        <end position="24"/>
    </location>
</feature>
<evidence type="ECO:0000256" key="2">
    <source>
        <dbReference type="ARBA" id="ARBA00022692"/>
    </source>
</evidence>